<protein>
    <submittedName>
        <fullName evidence="1">Uncharacterized protein</fullName>
    </submittedName>
</protein>
<accession>A0A0J7JUX9</accession>
<evidence type="ECO:0000313" key="1">
    <source>
        <dbReference type="EMBL" id="KMQ81636.1"/>
    </source>
</evidence>
<dbReference type="AlphaFoldDB" id="A0A0J7JUX9"/>
<name>A0A0J7JUX9_LASNI</name>
<dbReference type="PaxDb" id="67767-A0A0J7JUX9"/>
<keyword evidence="2" id="KW-1185">Reference proteome</keyword>
<sequence>MGIVDSVSETLPALQQLHHHISRQSRRHLATTLAAHSVHDQKQPIPAIGI</sequence>
<comment type="caution">
    <text evidence="1">The sequence shown here is derived from an EMBL/GenBank/DDBJ whole genome shotgun (WGS) entry which is preliminary data.</text>
</comment>
<organism evidence="1 2">
    <name type="scientific">Lasius niger</name>
    <name type="common">Black garden ant</name>
    <dbReference type="NCBI Taxonomy" id="67767"/>
    <lineage>
        <taxon>Eukaryota</taxon>
        <taxon>Metazoa</taxon>
        <taxon>Ecdysozoa</taxon>
        <taxon>Arthropoda</taxon>
        <taxon>Hexapoda</taxon>
        <taxon>Insecta</taxon>
        <taxon>Pterygota</taxon>
        <taxon>Neoptera</taxon>
        <taxon>Endopterygota</taxon>
        <taxon>Hymenoptera</taxon>
        <taxon>Apocrita</taxon>
        <taxon>Aculeata</taxon>
        <taxon>Formicoidea</taxon>
        <taxon>Formicidae</taxon>
        <taxon>Formicinae</taxon>
        <taxon>Lasius</taxon>
        <taxon>Lasius</taxon>
    </lineage>
</organism>
<reference evidence="1 2" key="1">
    <citation type="submission" date="2015-04" db="EMBL/GenBank/DDBJ databases">
        <title>Lasius niger genome sequencing.</title>
        <authorList>
            <person name="Konorov E.A."/>
            <person name="Nikitin M.A."/>
            <person name="Kirill M.V."/>
            <person name="Chang P."/>
        </authorList>
    </citation>
    <scope>NUCLEOTIDE SEQUENCE [LARGE SCALE GENOMIC DNA]</scope>
    <source>
        <tissue evidence="1">Whole</tissue>
    </source>
</reference>
<evidence type="ECO:0000313" key="2">
    <source>
        <dbReference type="Proteomes" id="UP000036403"/>
    </source>
</evidence>
<dbReference type="Proteomes" id="UP000036403">
    <property type="component" value="Unassembled WGS sequence"/>
</dbReference>
<feature type="non-terminal residue" evidence="1">
    <location>
        <position position="50"/>
    </location>
</feature>
<gene>
    <name evidence="1" type="ORF">RF55_25683</name>
</gene>
<dbReference type="EMBL" id="LBMM01033196">
    <property type="protein sequence ID" value="KMQ81636.1"/>
    <property type="molecule type" value="Genomic_DNA"/>
</dbReference>
<proteinExistence type="predicted"/>